<evidence type="ECO:0000256" key="1">
    <source>
        <dbReference type="ARBA" id="ARBA00022801"/>
    </source>
</evidence>
<evidence type="ECO:0000259" key="3">
    <source>
        <dbReference type="Pfam" id="PF13472"/>
    </source>
</evidence>
<name>A0ABT7NKY8_9SPHI</name>
<dbReference type="Pfam" id="PF03629">
    <property type="entry name" value="SASA"/>
    <property type="match status" value="1"/>
</dbReference>
<feature type="domain" description="SGNH hydrolase-type esterase" evidence="3">
    <location>
        <begin position="29"/>
        <end position="203"/>
    </location>
</feature>
<dbReference type="InterPro" id="IPR036514">
    <property type="entry name" value="SGNH_hydro_sf"/>
</dbReference>
<dbReference type="Gene3D" id="2.60.40.10">
    <property type="entry name" value="Immunoglobulins"/>
    <property type="match status" value="1"/>
</dbReference>
<evidence type="ECO:0000259" key="2">
    <source>
        <dbReference type="Pfam" id="PF03629"/>
    </source>
</evidence>
<accession>A0ABT7NKY8</accession>
<protein>
    <submittedName>
        <fullName evidence="4">Sialate O-acetylesterase</fullName>
    </submittedName>
</protein>
<proteinExistence type="predicted"/>
<dbReference type="RefSeq" id="WP_286650825.1">
    <property type="nucleotide sequence ID" value="NZ_JACAGK010000013.1"/>
</dbReference>
<dbReference type="EMBL" id="JACAGK010000013">
    <property type="protein sequence ID" value="MDM1047826.1"/>
    <property type="molecule type" value="Genomic_DNA"/>
</dbReference>
<dbReference type="SUPFAM" id="SSF52266">
    <property type="entry name" value="SGNH hydrolase"/>
    <property type="match status" value="2"/>
</dbReference>
<dbReference type="InterPro" id="IPR039329">
    <property type="entry name" value="SIAE"/>
</dbReference>
<dbReference type="Pfam" id="PF13472">
    <property type="entry name" value="Lipase_GDSL_2"/>
    <property type="match status" value="1"/>
</dbReference>
<dbReference type="PANTHER" id="PTHR22901">
    <property type="entry name" value="SIALATE O-ACETYLESTERASE"/>
    <property type="match status" value="1"/>
</dbReference>
<comment type="caution">
    <text evidence="4">The sequence shown here is derived from an EMBL/GenBank/DDBJ whole genome shotgun (WGS) entry which is preliminary data.</text>
</comment>
<dbReference type="Gene3D" id="3.40.50.1110">
    <property type="entry name" value="SGNH hydrolase"/>
    <property type="match status" value="2"/>
</dbReference>
<reference evidence="4" key="1">
    <citation type="submission" date="2020-06" db="EMBL/GenBank/DDBJ databases">
        <authorList>
            <person name="Dong N."/>
        </authorList>
    </citation>
    <scope>NUCLEOTIDE SEQUENCE</scope>
    <source>
        <strain evidence="4">R1692</strain>
    </source>
</reference>
<evidence type="ECO:0000313" key="4">
    <source>
        <dbReference type="EMBL" id="MDM1047826.1"/>
    </source>
</evidence>
<gene>
    <name evidence="4" type="ORF">HX018_06205</name>
</gene>
<dbReference type="PANTHER" id="PTHR22901:SF0">
    <property type="entry name" value="SIALATE O-ACETYLESTERASE"/>
    <property type="match status" value="1"/>
</dbReference>
<sequence length="694" mass="78698">MINLYKLLFLSFFLLLDVMLCQAKKKVACIGDSVTKGYNIASGKSYPEQLQRLLGHAYQVENFGRNGATLLEQGHNSYLTSQQLLDALAFNPDIVIIALGLNDTDPRNWPNYQSYFQRDYNKLIGLFKNQNPEIEVFVCQMSPIFSGHPRFLSGTRDWYSKIQSEIQEVAAFGGFKLVHLHQPLASRIDLFDDFLHPNERGAEIIAKTVFNNLKAIKQPLSVHQNFTSHMVLQRDQKNRIMGKADAEQFVTVELNGVRSSTTADDTGNWWVDLEALPAGGPCRITIHTRSDSIVLDDVLFGDVFLASGQSNMAFPLRLAKGAEALVRKSAKYERIRFFKNNVLKETANEEWDPSILNSINELQYFSGTWERITPANSGGFSAIAYSFAVELYDQLDVPIGIVELAVGGSPTESWISRKSLEQDPLLASYIHSWRTSDFIQDFCKDRANVNLRLAQSKNQRHPYQPAYNFEAGYDNWKDTSLKGILWYQGESNAHNIELHEHLFGTLVNSWRQSYQSFAQQRTRLPFYTVQLSSLSRPSWPMFRDSQRKLSNKLSDVFMAVSSDLGDSLDVHPKDKLPIGRRLANLVLKHEFERVNNADSPQPVKSFFLGENLLGITFRNVKQFKTEGSNQIIGFQSKDHHGNYKDLKVVELKGDTVILEIPKNISAIFYGYAPFSRANLVNEDSVPVSTFSLTI</sequence>
<organism evidence="4 5">
    <name type="scientific">Sphingobacterium hotanense</name>
    <dbReference type="NCBI Taxonomy" id="649196"/>
    <lineage>
        <taxon>Bacteria</taxon>
        <taxon>Pseudomonadati</taxon>
        <taxon>Bacteroidota</taxon>
        <taxon>Sphingobacteriia</taxon>
        <taxon>Sphingobacteriales</taxon>
        <taxon>Sphingobacteriaceae</taxon>
        <taxon>Sphingobacterium</taxon>
    </lineage>
</organism>
<dbReference type="InterPro" id="IPR005181">
    <property type="entry name" value="SASA"/>
</dbReference>
<reference evidence="4" key="2">
    <citation type="journal article" date="2022" name="Sci. Total Environ.">
        <title>Prevalence, transmission, and molecular epidemiology of tet(X)-positive bacteria among humans, animals, and environmental niches in China: An epidemiological, and genomic-based study.</title>
        <authorList>
            <person name="Dong N."/>
            <person name="Zeng Y."/>
            <person name="Cai C."/>
            <person name="Sun C."/>
            <person name="Lu J."/>
            <person name="Liu C."/>
            <person name="Zhou H."/>
            <person name="Sun Q."/>
            <person name="Shu L."/>
            <person name="Wang H."/>
            <person name="Wang Y."/>
            <person name="Wang S."/>
            <person name="Wu C."/>
            <person name="Chan E.W."/>
            <person name="Chen G."/>
            <person name="Shen Z."/>
            <person name="Chen S."/>
            <person name="Zhang R."/>
        </authorList>
    </citation>
    <scope>NUCLEOTIDE SEQUENCE</scope>
    <source>
        <strain evidence="4">R1692</strain>
    </source>
</reference>
<keyword evidence="1" id="KW-0378">Hydrolase</keyword>
<evidence type="ECO:0000313" key="5">
    <source>
        <dbReference type="Proteomes" id="UP001170954"/>
    </source>
</evidence>
<feature type="domain" description="Sialate O-acetylesterase" evidence="2">
    <location>
        <begin position="478"/>
        <end position="587"/>
    </location>
</feature>
<dbReference type="InterPro" id="IPR013783">
    <property type="entry name" value="Ig-like_fold"/>
</dbReference>
<keyword evidence="5" id="KW-1185">Reference proteome</keyword>
<dbReference type="InterPro" id="IPR013830">
    <property type="entry name" value="SGNH_hydro"/>
</dbReference>
<dbReference type="Proteomes" id="UP001170954">
    <property type="component" value="Unassembled WGS sequence"/>
</dbReference>